<dbReference type="EMBL" id="JANKHO010000742">
    <property type="protein sequence ID" value="KAJ3506655.1"/>
    <property type="molecule type" value="Genomic_DNA"/>
</dbReference>
<accession>A0A9W8JYJ0</accession>
<proteinExistence type="predicted"/>
<evidence type="ECO:0008006" key="4">
    <source>
        <dbReference type="Google" id="ProtNLM"/>
    </source>
</evidence>
<comment type="caution">
    <text evidence="2">The sequence shown here is derived from an EMBL/GenBank/DDBJ whole genome shotgun (WGS) entry which is preliminary data.</text>
</comment>
<evidence type="ECO:0000256" key="1">
    <source>
        <dbReference type="SAM" id="Coils"/>
    </source>
</evidence>
<name>A0A9W8JYJ0_9AGAR</name>
<keyword evidence="1" id="KW-0175">Coiled coil</keyword>
<protein>
    <recommendedName>
        <fullName evidence="4">F-box domain-containing protein</fullName>
    </recommendedName>
</protein>
<keyword evidence="3" id="KW-1185">Reference proteome</keyword>
<reference evidence="2" key="1">
    <citation type="submission" date="2022-07" db="EMBL/GenBank/DDBJ databases">
        <title>Genome Sequence of Agrocybe chaxingu.</title>
        <authorList>
            <person name="Buettner E."/>
        </authorList>
    </citation>
    <scope>NUCLEOTIDE SEQUENCE</scope>
    <source>
        <strain evidence="2">MP-N11</strain>
    </source>
</reference>
<dbReference type="Proteomes" id="UP001148786">
    <property type="component" value="Unassembled WGS sequence"/>
</dbReference>
<dbReference type="AlphaFoldDB" id="A0A9W8JYJ0"/>
<organism evidence="2 3">
    <name type="scientific">Agrocybe chaxingu</name>
    <dbReference type="NCBI Taxonomy" id="84603"/>
    <lineage>
        <taxon>Eukaryota</taxon>
        <taxon>Fungi</taxon>
        <taxon>Dikarya</taxon>
        <taxon>Basidiomycota</taxon>
        <taxon>Agaricomycotina</taxon>
        <taxon>Agaricomycetes</taxon>
        <taxon>Agaricomycetidae</taxon>
        <taxon>Agaricales</taxon>
        <taxon>Agaricineae</taxon>
        <taxon>Strophariaceae</taxon>
        <taxon>Agrocybe</taxon>
    </lineage>
</organism>
<gene>
    <name evidence="2" type="ORF">NLJ89_g6750</name>
</gene>
<feature type="coiled-coil region" evidence="1">
    <location>
        <begin position="27"/>
        <end position="61"/>
    </location>
</feature>
<sequence>MRHELSGFLSTNLLPPSTILNAANGLLTEYDEELKMHLAELKKLQALVQGVQDRVKATQQSIVDCQTVLSPARRLTDDVLGEIFYNCLPRHRNSLILPSDAPLLLTQVCSSWRAVALSSPRLWSRLHISFPGNMPASKREVNHRGMYSNLDLYTQRIIAAYPSVMTKRCEAVEVWLKRSGSCPLSLSLMYPLLHPVRVKQPIDGPTDDLFDTLIPFCGRWKNLELTMPYSVYSKFQAKFTLDKVPSLTHLRAYIPDRRNRPEDTTKSAIDLPLLSAPTLRSASLYLPTMGTATFSAMNNPTKMMPVWEQLTELFLYASILDTDLWRFLDACKNLVACRFIVHSRDQWGYDLAGNNPQIISTSNEDEAQEHGTIFLPHLQLFGITDDGVDKTMSSLYRSIEAPSLRHVDYRRSGFREYLNSQTDNGQPAASRASPAIAFLEMAQTIDSLAFEPRGISEPDVLTSLKKTNKLRHLALGRSSLVDDDSTHRGTSRFRLPRDNFFIEPFIVQEGASLENGDDIPLPYLETFESHMPFNVSDDDLLKFIRSRLGRAAAQSGVSRLQRVKVYFDRTSQADIAEEVRKCAEEAGQKIELDLDYGPDESITRRPLSVKFGMMERSERSWIYPDSEH</sequence>
<dbReference type="OrthoDB" id="3365698at2759"/>
<evidence type="ECO:0000313" key="2">
    <source>
        <dbReference type="EMBL" id="KAJ3506655.1"/>
    </source>
</evidence>
<evidence type="ECO:0000313" key="3">
    <source>
        <dbReference type="Proteomes" id="UP001148786"/>
    </source>
</evidence>